<name>A0ABR1SIG0_9PEZI</name>
<sequence>MDALQTEQKILQNTYDNILRDIEATEGPDADLELWKEGGMWEKKAEERLGSSADTFRRTAQTINSVIKEMMASLGIDASGKVDTSYASRFKMVWNQSEYDEMIARLNRSNLQLAELSRQTAELGPKTRRKNRGTLIRLVRGLLESVYNALNTSISCSCPGPHGVNLQLESYPPSLFKHGDEDRATEGIVVHAVMSFDPLGRSDRNTSWHWEEIAIQKTKLESSSSGDPATIQLIKRRRLRKEGGTSRSATELLAGMARLGAAVGKPSADMVLLDLCESLGSQKSLSPGDAYGYVLDHLSADECRLKVSSVYHSQTDDRALFSLKDVLLRRGWWIPRLEFRHKVKLAHLIARSLLQLSSSWLTDSFNSEHIVFIPQGSGSPFYDSVYILKRLPKSEMSSTYYQQYGRKFDLPADYRDVEERLFSLGVLLMELVLGATWESIRSSTASTSDLDVAEECLARIQTQGEHYYRAIKCCIRFEFVEPEADLDKASFRQEVYDKVVGLLEDNLN</sequence>
<dbReference type="Proteomes" id="UP001444661">
    <property type="component" value="Unassembled WGS sequence"/>
</dbReference>
<dbReference type="EMBL" id="JAQQWK010000009">
    <property type="protein sequence ID" value="KAK8034120.1"/>
    <property type="molecule type" value="Genomic_DNA"/>
</dbReference>
<dbReference type="PANTHER" id="PTHR35186:SF4">
    <property type="entry name" value="PRION-INHIBITION AND PROPAGATION HELO DOMAIN-CONTAINING PROTEIN"/>
    <property type="match status" value="1"/>
</dbReference>
<reference evidence="2 3" key="1">
    <citation type="submission" date="2023-01" db="EMBL/GenBank/DDBJ databases">
        <title>Analysis of 21 Apiospora genomes using comparative genomics revels a genus with tremendous synthesis potential of carbohydrate active enzymes and secondary metabolites.</title>
        <authorList>
            <person name="Sorensen T."/>
        </authorList>
    </citation>
    <scope>NUCLEOTIDE SEQUENCE [LARGE SCALE GENOMIC DNA]</scope>
    <source>
        <strain evidence="2 3">CBS 33761</strain>
    </source>
</reference>
<comment type="caution">
    <text evidence="2">The sequence shown here is derived from an EMBL/GenBank/DDBJ whole genome shotgun (WGS) entry which is preliminary data.</text>
</comment>
<keyword evidence="3" id="KW-1185">Reference proteome</keyword>
<gene>
    <name evidence="2" type="ORF">PG993_009115</name>
</gene>
<accession>A0ABR1SIG0</accession>
<proteinExistence type="predicted"/>
<dbReference type="InterPro" id="IPR056002">
    <property type="entry name" value="DUF7580"/>
</dbReference>
<evidence type="ECO:0000259" key="1">
    <source>
        <dbReference type="Pfam" id="PF24476"/>
    </source>
</evidence>
<organism evidence="2 3">
    <name type="scientific">Apiospora rasikravindrae</name>
    <dbReference type="NCBI Taxonomy" id="990691"/>
    <lineage>
        <taxon>Eukaryota</taxon>
        <taxon>Fungi</taxon>
        <taxon>Dikarya</taxon>
        <taxon>Ascomycota</taxon>
        <taxon>Pezizomycotina</taxon>
        <taxon>Sordariomycetes</taxon>
        <taxon>Xylariomycetidae</taxon>
        <taxon>Amphisphaeriales</taxon>
        <taxon>Apiosporaceae</taxon>
        <taxon>Apiospora</taxon>
    </lineage>
</organism>
<dbReference type="PANTHER" id="PTHR35186">
    <property type="entry name" value="ANK_REP_REGION DOMAIN-CONTAINING PROTEIN"/>
    <property type="match status" value="1"/>
</dbReference>
<evidence type="ECO:0000313" key="3">
    <source>
        <dbReference type="Proteomes" id="UP001444661"/>
    </source>
</evidence>
<dbReference type="Pfam" id="PF24476">
    <property type="entry name" value="DUF7580"/>
    <property type="match status" value="1"/>
</dbReference>
<protein>
    <recommendedName>
        <fullName evidence="1">DUF7580 domain-containing protein</fullName>
    </recommendedName>
</protein>
<evidence type="ECO:0000313" key="2">
    <source>
        <dbReference type="EMBL" id="KAK8034120.1"/>
    </source>
</evidence>
<feature type="domain" description="DUF7580" evidence="1">
    <location>
        <begin position="138"/>
        <end position="508"/>
    </location>
</feature>